<dbReference type="Pfam" id="PF20218">
    <property type="entry name" value="DUF6578"/>
    <property type="match status" value="1"/>
</dbReference>
<reference evidence="2" key="1">
    <citation type="journal article" date="2019" name="Int. J. Syst. Evol. Microbiol.">
        <title>The Global Catalogue of Microorganisms (GCM) 10K type strain sequencing project: providing services to taxonomists for standard genome sequencing and annotation.</title>
        <authorList>
            <consortium name="The Broad Institute Genomics Platform"/>
            <consortium name="The Broad Institute Genome Sequencing Center for Infectious Disease"/>
            <person name="Wu L."/>
            <person name="Ma J."/>
        </authorList>
    </citation>
    <scope>NUCLEOTIDE SEQUENCE [LARGE SCALE GENOMIC DNA]</scope>
    <source>
        <strain evidence="2">JCM 6835</strain>
    </source>
</reference>
<dbReference type="Proteomes" id="UP001501666">
    <property type="component" value="Unassembled WGS sequence"/>
</dbReference>
<evidence type="ECO:0000313" key="1">
    <source>
        <dbReference type="EMBL" id="GAA2656655.1"/>
    </source>
</evidence>
<name>A0ABP6DZP9_9ACTN</name>
<evidence type="ECO:0000313" key="2">
    <source>
        <dbReference type="Proteomes" id="UP001501666"/>
    </source>
</evidence>
<organism evidence="1 2">
    <name type="scientific">Nonomuraea recticatena</name>
    <dbReference type="NCBI Taxonomy" id="46178"/>
    <lineage>
        <taxon>Bacteria</taxon>
        <taxon>Bacillati</taxon>
        <taxon>Actinomycetota</taxon>
        <taxon>Actinomycetes</taxon>
        <taxon>Streptosporangiales</taxon>
        <taxon>Streptosporangiaceae</taxon>
        <taxon>Nonomuraea</taxon>
    </lineage>
</organism>
<comment type="caution">
    <text evidence="1">The sequence shown here is derived from an EMBL/GenBank/DDBJ whole genome shotgun (WGS) entry which is preliminary data.</text>
</comment>
<accession>A0ABP6DZP9</accession>
<protein>
    <submittedName>
        <fullName evidence="1">Uncharacterized protein</fullName>
    </submittedName>
</protein>
<sequence>MGQTGRMDLVVWVDDWQMQCCGDPFSLGARVSWKLGPPDLDWLATVLGPVQVDRAEDHHDLFPPDTPATEAVVRAISAVRCAYAPKPGEDLPGLYPVRGSGVLTPVERADGWEKDQGDKRFSGYLVRLSTVERS</sequence>
<proteinExistence type="predicted"/>
<dbReference type="EMBL" id="BAAATE010000005">
    <property type="protein sequence ID" value="GAA2656655.1"/>
    <property type="molecule type" value="Genomic_DNA"/>
</dbReference>
<dbReference type="InterPro" id="IPR046485">
    <property type="entry name" value="DUF6578"/>
</dbReference>
<keyword evidence="2" id="KW-1185">Reference proteome</keyword>
<gene>
    <name evidence="1" type="ORF">GCM10010412_026810</name>
</gene>